<organism evidence="2 3">
    <name type="scientific">Halorubellus litoreus</name>
    <dbReference type="NCBI Taxonomy" id="755308"/>
    <lineage>
        <taxon>Archaea</taxon>
        <taxon>Methanobacteriati</taxon>
        <taxon>Methanobacteriota</taxon>
        <taxon>Stenosarchaea group</taxon>
        <taxon>Halobacteria</taxon>
        <taxon>Halobacteriales</taxon>
        <taxon>Halorubellaceae</taxon>
        <taxon>Halorubellus</taxon>
    </lineage>
</organism>
<evidence type="ECO:0008006" key="4">
    <source>
        <dbReference type="Google" id="ProtNLM"/>
    </source>
</evidence>
<accession>A0ABD5VHM0</accession>
<name>A0ABD5VHM0_9EURY</name>
<protein>
    <recommendedName>
        <fullName evidence="4">SsDNA-binding replication factor A, large subunit</fullName>
    </recommendedName>
</protein>
<evidence type="ECO:0000256" key="1">
    <source>
        <dbReference type="SAM" id="MobiDB-lite"/>
    </source>
</evidence>
<evidence type="ECO:0000313" key="2">
    <source>
        <dbReference type="EMBL" id="MFC6954889.1"/>
    </source>
</evidence>
<gene>
    <name evidence="2" type="ORF">ACFQGB_18635</name>
</gene>
<proteinExistence type="predicted"/>
<keyword evidence="3" id="KW-1185">Reference proteome</keyword>
<evidence type="ECO:0000313" key="3">
    <source>
        <dbReference type="Proteomes" id="UP001596395"/>
    </source>
</evidence>
<reference evidence="2 3" key="1">
    <citation type="journal article" date="2019" name="Int. J. Syst. Evol. Microbiol.">
        <title>The Global Catalogue of Microorganisms (GCM) 10K type strain sequencing project: providing services to taxonomists for standard genome sequencing and annotation.</title>
        <authorList>
            <consortium name="The Broad Institute Genomics Platform"/>
            <consortium name="The Broad Institute Genome Sequencing Center for Infectious Disease"/>
            <person name="Wu L."/>
            <person name="Ma J."/>
        </authorList>
    </citation>
    <scope>NUCLEOTIDE SEQUENCE [LARGE SCALE GENOMIC DNA]</scope>
    <source>
        <strain evidence="2 3">GX26</strain>
    </source>
</reference>
<dbReference type="Proteomes" id="UP001596395">
    <property type="component" value="Unassembled WGS sequence"/>
</dbReference>
<dbReference type="EMBL" id="JBHSXN010000004">
    <property type="protein sequence ID" value="MFC6954889.1"/>
    <property type="molecule type" value="Genomic_DNA"/>
</dbReference>
<feature type="compositionally biased region" description="Basic and acidic residues" evidence="1">
    <location>
        <begin position="8"/>
        <end position="22"/>
    </location>
</feature>
<feature type="region of interest" description="Disordered" evidence="1">
    <location>
        <begin position="307"/>
        <end position="331"/>
    </location>
</feature>
<comment type="caution">
    <text evidence="2">The sequence shown here is derived from an EMBL/GenBank/DDBJ whole genome shotgun (WGS) entry which is preliminary data.</text>
</comment>
<dbReference type="SUPFAM" id="SSF50249">
    <property type="entry name" value="Nucleic acid-binding proteins"/>
    <property type="match status" value="1"/>
</dbReference>
<feature type="region of interest" description="Disordered" evidence="1">
    <location>
        <begin position="1"/>
        <end position="71"/>
    </location>
</feature>
<dbReference type="RefSeq" id="WP_336351831.1">
    <property type="nucleotide sequence ID" value="NZ_JAZAQL010000004.1"/>
</dbReference>
<feature type="compositionally biased region" description="Basic and acidic residues" evidence="1">
    <location>
        <begin position="307"/>
        <end position="316"/>
    </location>
</feature>
<dbReference type="InterPro" id="IPR012340">
    <property type="entry name" value="NA-bd_OB-fold"/>
</dbReference>
<sequence length="331" mass="36589">MAESETDEFTRSVHEATPHLRETPVAQQVEDPQGVLASAAAETERGEELRPSNAQEFQGERDYDWSTRAGLDHPWGATLAQEERRLAEERELRAQRERALRAHDAGVDRAGSSRVQCEAEAREQRVRMIERGQRDEVSSIRADPRSELDAGAIGECNRDADRLSSARSCAPSRAALSRMLAEERADGKGALAALLAVQEQLDEMSGVPRAIESFESWMGNPGYDVRVTVEARVETLYYPHSTSQQQVAILDDGTSKAKLTVWRSSLEDTILREGDRVRVTGGLAGWYSGQAQVAVDSKTRISVLERGDGPATRRSDGTVFGAKYHKRQNQA</sequence>
<dbReference type="AlphaFoldDB" id="A0ABD5VHM0"/>
<dbReference type="Gene3D" id="2.40.50.140">
    <property type="entry name" value="Nucleic acid-binding proteins"/>
    <property type="match status" value="1"/>
</dbReference>